<evidence type="ECO:0000313" key="3">
    <source>
        <dbReference type="Proteomes" id="UP000800082"/>
    </source>
</evidence>
<dbReference type="PANTHER" id="PTHR48081">
    <property type="entry name" value="AB HYDROLASE SUPERFAMILY PROTEIN C4A8.06C"/>
    <property type="match status" value="1"/>
</dbReference>
<keyword evidence="3" id="KW-1185">Reference proteome</keyword>
<dbReference type="InterPro" id="IPR050300">
    <property type="entry name" value="GDXG_lipolytic_enzyme"/>
</dbReference>
<dbReference type="InterPro" id="IPR029058">
    <property type="entry name" value="AB_hydrolase_fold"/>
</dbReference>
<dbReference type="EMBL" id="ML978957">
    <property type="protein sequence ID" value="KAF1933275.1"/>
    <property type="molecule type" value="Genomic_DNA"/>
</dbReference>
<dbReference type="OrthoDB" id="2152029at2759"/>
<reference evidence="2" key="1">
    <citation type="journal article" date="2020" name="Stud. Mycol.">
        <title>101 Dothideomycetes genomes: a test case for predicting lifestyles and emergence of pathogens.</title>
        <authorList>
            <person name="Haridas S."/>
            <person name="Albert R."/>
            <person name="Binder M."/>
            <person name="Bloem J."/>
            <person name="Labutti K."/>
            <person name="Salamov A."/>
            <person name="Andreopoulos B."/>
            <person name="Baker S."/>
            <person name="Barry K."/>
            <person name="Bills G."/>
            <person name="Bluhm B."/>
            <person name="Cannon C."/>
            <person name="Castanera R."/>
            <person name="Culley D."/>
            <person name="Daum C."/>
            <person name="Ezra D."/>
            <person name="Gonzalez J."/>
            <person name="Henrissat B."/>
            <person name="Kuo A."/>
            <person name="Liang C."/>
            <person name="Lipzen A."/>
            <person name="Lutzoni F."/>
            <person name="Magnuson J."/>
            <person name="Mondo S."/>
            <person name="Nolan M."/>
            <person name="Ohm R."/>
            <person name="Pangilinan J."/>
            <person name="Park H.-J."/>
            <person name="Ramirez L."/>
            <person name="Alfaro M."/>
            <person name="Sun H."/>
            <person name="Tritt A."/>
            <person name="Yoshinaga Y."/>
            <person name="Zwiers L.-H."/>
            <person name="Turgeon B."/>
            <person name="Goodwin S."/>
            <person name="Spatafora J."/>
            <person name="Crous P."/>
            <person name="Grigoriev I."/>
        </authorList>
    </citation>
    <scope>NUCLEOTIDE SEQUENCE</scope>
    <source>
        <strain evidence="2">CBS 183.55</strain>
    </source>
</reference>
<keyword evidence="1 2" id="KW-0378">Hydrolase</keyword>
<dbReference type="RefSeq" id="XP_033453523.1">
    <property type="nucleotide sequence ID" value="XM_033590768.1"/>
</dbReference>
<dbReference type="GeneID" id="54348436"/>
<dbReference type="GO" id="GO:0016787">
    <property type="term" value="F:hydrolase activity"/>
    <property type="evidence" value="ECO:0007669"/>
    <property type="project" value="UniProtKB-KW"/>
</dbReference>
<evidence type="ECO:0000256" key="1">
    <source>
        <dbReference type="ARBA" id="ARBA00022801"/>
    </source>
</evidence>
<gene>
    <name evidence="2" type="ORF">M421DRAFT_415619</name>
</gene>
<dbReference type="AlphaFoldDB" id="A0A6A5RXQ7"/>
<name>A0A6A5RXQ7_9PLEO</name>
<dbReference type="SUPFAM" id="SSF53474">
    <property type="entry name" value="alpha/beta-Hydrolases"/>
    <property type="match status" value="1"/>
</dbReference>
<dbReference type="InterPro" id="IPR019436">
    <property type="entry name" value="Say1-like"/>
</dbReference>
<dbReference type="Pfam" id="PF10340">
    <property type="entry name" value="Say1_Mug180"/>
    <property type="match status" value="1"/>
</dbReference>
<protein>
    <submittedName>
        <fullName evidence="2">Alpha/beta hydrolase fold domain-containing protein</fullName>
    </submittedName>
</protein>
<dbReference type="PANTHER" id="PTHR48081:SF31">
    <property type="entry name" value="STERYL ACETYL HYDROLASE MUG81-RELATED"/>
    <property type="match status" value="1"/>
</dbReference>
<proteinExistence type="predicted"/>
<organism evidence="2 3">
    <name type="scientific">Didymella exigua CBS 183.55</name>
    <dbReference type="NCBI Taxonomy" id="1150837"/>
    <lineage>
        <taxon>Eukaryota</taxon>
        <taxon>Fungi</taxon>
        <taxon>Dikarya</taxon>
        <taxon>Ascomycota</taxon>
        <taxon>Pezizomycotina</taxon>
        <taxon>Dothideomycetes</taxon>
        <taxon>Pleosporomycetidae</taxon>
        <taxon>Pleosporales</taxon>
        <taxon>Pleosporineae</taxon>
        <taxon>Didymellaceae</taxon>
        <taxon>Didymella</taxon>
    </lineage>
</organism>
<accession>A0A6A5RXQ7</accession>
<dbReference type="Gene3D" id="3.40.50.1820">
    <property type="entry name" value="alpha/beta hydrolase"/>
    <property type="match status" value="1"/>
</dbReference>
<evidence type="ECO:0000313" key="2">
    <source>
        <dbReference type="EMBL" id="KAF1933275.1"/>
    </source>
</evidence>
<sequence>MAGDTPPGPPPNGAPPKFIHQDVSQLGIASAVLKAVAAATGRAFTSPFKGENGASTYWKDVALAMFRTQLGNLDIAQDRYLGSTTCTPVYHQYCKSYKLTPDSITLPSGTQAHWLGNKDAPKTLVYLHGGGYVLPCMSGHLIWLDDMRKSVGGDMSVLLLAYDLAPEATYPTQLRQTVELFQYLTETLGRNPADLIVGGDSAGGNLTLALLSHLAHPHPEIAELRLNGKIHAAMLISPWVSLTQHHTAAHERNAERDVFDSRPLSRWAAAFLNSKSPFAGDAYTEPVIASPEWWEPVADVVDEVLIWGGGNEILIDSIQAFAQKFSVGFRRRGGHVNVVITKGAMHDEMIFERVLGYKGDSGTGSKQVVEGWVKAKL</sequence>
<dbReference type="Proteomes" id="UP000800082">
    <property type="component" value="Unassembled WGS sequence"/>
</dbReference>